<keyword evidence="1" id="KW-0732">Signal</keyword>
<reference evidence="2" key="1">
    <citation type="journal article" date="2021" name="Nat. Commun.">
        <title>Genetic determinants of endophytism in the Arabidopsis root mycobiome.</title>
        <authorList>
            <person name="Mesny F."/>
            <person name="Miyauchi S."/>
            <person name="Thiergart T."/>
            <person name="Pickel B."/>
            <person name="Atanasova L."/>
            <person name="Karlsson M."/>
            <person name="Huettel B."/>
            <person name="Barry K.W."/>
            <person name="Haridas S."/>
            <person name="Chen C."/>
            <person name="Bauer D."/>
            <person name="Andreopoulos W."/>
            <person name="Pangilinan J."/>
            <person name="LaButti K."/>
            <person name="Riley R."/>
            <person name="Lipzen A."/>
            <person name="Clum A."/>
            <person name="Drula E."/>
            <person name="Henrissat B."/>
            <person name="Kohler A."/>
            <person name="Grigoriev I.V."/>
            <person name="Martin F.M."/>
            <person name="Hacquard S."/>
        </authorList>
    </citation>
    <scope>NUCLEOTIDE SEQUENCE</scope>
    <source>
        <strain evidence="2">MPI-SDFR-AT-0073</strain>
    </source>
</reference>
<comment type="caution">
    <text evidence="2">The sequence shown here is derived from an EMBL/GenBank/DDBJ whole genome shotgun (WGS) entry which is preliminary data.</text>
</comment>
<dbReference type="RefSeq" id="XP_045960690.1">
    <property type="nucleotide sequence ID" value="XM_046106617.1"/>
</dbReference>
<dbReference type="GeneID" id="70135508"/>
<evidence type="ECO:0000313" key="2">
    <source>
        <dbReference type="EMBL" id="KAH6656456.1"/>
    </source>
</evidence>
<sequence length="369" mass="40762">MAVFKCWQAYLMLFLFLVLSLSDISSALVDSRVSSEKSDDILGKYLNNALLGSTHSRRQNDGCTPEPNCSPSTCTDTVCSIAKRKTRALPPISIGDSIGSSNLTELELELDDSLGLDVVALPPGVDKRDLAKRFLRSPILQNTINTYLQGQNGRADLVNLCPSNAGGYDTPSFCVSYRFGSSAPVDPSTGQLLIGTGNTELTGCTVLTIASSRGVYMCHFWQDLNYPNADNGRPDRPALGFQPVLNMLRGEGDRRWAVGPAIDKEMFVGLGVNTWAFICTPRSGADLNDANRYHYTAQQDQLVALLKEMIPDIGIVNYNYNWKQPYTEYYQGVALFEYDNNADNQGSPEWRLWLEMANERGRRLGQDPA</sequence>
<accession>A0A9P8UQH3</accession>
<dbReference type="OrthoDB" id="3886018at2759"/>
<feature type="chain" id="PRO_5040245359" evidence="1">
    <location>
        <begin position="28"/>
        <end position="369"/>
    </location>
</feature>
<name>A0A9P8UQH3_9PEZI</name>
<dbReference type="Proteomes" id="UP000758603">
    <property type="component" value="Unassembled WGS sequence"/>
</dbReference>
<keyword evidence="3" id="KW-1185">Reference proteome</keyword>
<dbReference type="AlphaFoldDB" id="A0A9P8UQH3"/>
<feature type="signal peptide" evidence="1">
    <location>
        <begin position="1"/>
        <end position="27"/>
    </location>
</feature>
<evidence type="ECO:0000256" key="1">
    <source>
        <dbReference type="SAM" id="SignalP"/>
    </source>
</evidence>
<organism evidence="2 3">
    <name type="scientific">Truncatella angustata</name>
    <dbReference type="NCBI Taxonomy" id="152316"/>
    <lineage>
        <taxon>Eukaryota</taxon>
        <taxon>Fungi</taxon>
        <taxon>Dikarya</taxon>
        <taxon>Ascomycota</taxon>
        <taxon>Pezizomycotina</taxon>
        <taxon>Sordariomycetes</taxon>
        <taxon>Xylariomycetidae</taxon>
        <taxon>Amphisphaeriales</taxon>
        <taxon>Sporocadaceae</taxon>
        <taxon>Truncatella</taxon>
    </lineage>
</organism>
<proteinExistence type="predicted"/>
<dbReference type="EMBL" id="JAGPXC010000002">
    <property type="protein sequence ID" value="KAH6656456.1"/>
    <property type="molecule type" value="Genomic_DNA"/>
</dbReference>
<evidence type="ECO:0000313" key="3">
    <source>
        <dbReference type="Proteomes" id="UP000758603"/>
    </source>
</evidence>
<protein>
    <submittedName>
        <fullName evidence="2">Uncharacterized protein</fullName>
    </submittedName>
</protein>
<gene>
    <name evidence="2" type="ORF">BKA67DRAFT_654793</name>
</gene>